<reference evidence="4" key="1">
    <citation type="submission" date="2019-09" db="EMBL/GenBank/DDBJ databases">
        <title>Antimicrobial potential of Antarctic Bacteria.</title>
        <authorList>
            <person name="Benaud N."/>
            <person name="Edwards R.J."/>
            <person name="Ferrari B.C."/>
        </authorList>
    </citation>
    <scope>NUCLEOTIDE SEQUENCE [LARGE SCALE GENOMIC DNA]</scope>
    <source>
        <strain evidence="4">SPB151</strain>
    </source>
</reference>
<sequence length="276" mass="30001">METPDIDAVTRGLNPSPDTHISEAAWTELSAGITETVGEPIARSAAKAPGRLRLALVAASLLLIGGVVAATVIDHPGQDRPEALSVTARGDHLIIRVVDPTADPKRYNAELKKLGLHITVKAVAVSKPFVGTMVSYSGRDEHDTDQLRRLEPGELCNGTLNASDPGCQDGLEVPVNYDGETEIQFGRAAKPGEQYWHFSSNVDDPGEAMHGAKWRDRTIAEVKQVLAERELKVLEYYDANQPRDAKAIPTPPDDWYVRDASEYVAGEITLYVAPTR</sequence>
<dbReference type="AlphaFoldDB" id="A0A7G6WZQ7"/>
<evidence type="ECO:0000313" key="3">
    <source>
        <dbReference type="EMBL" id="QNE19472.1"/>
    </source>
</evidence>
<keyword evidence="2" id="KW-0472">Membrane</keyword>
<dbReference type="KEGG" id="kqi:F1D05_18075"/>
<dbReference type="Proteomes" id="UP000515563">
    <property type="component" value="Chromosome"/>
</dbReference>
<keyword evidence="2" id="KW-1133">Transmembrane helix</keyword>
<gene>
    <name evidence="3" type="ORF">F1D05_18075</name>
</gene>
<feature type="transmembrane region" description="Helical" evidence="2">
    <location>
        <begin position="52"/>
        <end position="73"/>
    </location>
</feature>
<keyword evidence="4" id="KW-1185">Reference proteome</keyword>
<protein>
    <submittedName>
        <fullName evidence="3">Uncharacterized protein</fullName>
    </submittedName>
</protein>
<reference evidence="3 4" key="2">
    <citation type="journal article" date="2020" name="Microbiol. Resour. Announc.">
        <title>Antarctic desert soil bacteria exhibit high novel natural product potential, evaluated through long-read genome sequencing and comparative genomics.</title>
        <authorList>
            <person name="Benaud N."/>
            <person name="Edwards R.J."/>
            <person name="Amos T.G."/>
            <person name="D'Agostino P.M."/>
            <person name="Gutierrez-Chavez C."/>
            <person name="Montgomery K."/>
            <person name="Nicetic I."/>
            <person name="Ferrari B.C."/>
        </authorList>
    </citation>
    <scope>NUCLEOTIDE SEQUENCE [LARGE SCALE GENOMIC DNA]</scope>
    <source>
        <strain evidence="3 4">SPB151</strain>
    </source>
</reference>
<evidence type="ECO:0000313" key="4">
    <source>
        <dbReference type="Proteomes" id="UP000515563"/>
    </source>
</evidence>
<keyword evidence="2" id="KW-0812">Transmembrane</keyword>
<proteinExistence type="predicted"/>
<dbReference type="RefSeq" id="WP_185448752.1">
    <property type="nucleotide sequence ID" value="NZ_CP043661.1"/>
</dbReference>
<organism evidence="3 4">
    <name type="scientific">Kribbella qitaiheensis</name>
    <dbReference type="NCBI Taxonomy" id="1544730"/>
    <lineage>
        <taxon>Bacteria</taxon>
        <taxon>Bacillati</taxon>
        <taxon>Actinomycetota</taxon>
        <taxon>Actinomycetes</taxon>
        <taxon>Propionibacteriales</taxon>
        <taxon>Kribbellaceae</taxon>
        <taxon>Kribbella</taxon>
    </lineage>
</organism>
<accession>A0A7G6WZQ7</accession>
<evidence type="ECO:0000256" key="1">
    <source>
        <dbReference type="SAM" id="MobiDB-lite"/>
    </source>
</evidence>
<feature type="region of interest" description="Disordered" evidence="1">
    <location>
        <begin position="1"/>
        <end position="20"/>
    </location>
</feature>
<name>A0A7G6WZQ7_9ACTN</name>
<dbReference type="EMBL" id="CP043661">
    <property type="protein sequence ID" value="QNE19472.1"/>
    <property type="molecule type" value="Genomic_DNA"/>
</dbReference>
<evidence type="ECO:0000256" key="2">
    <source>
        <dbReference type="SAM" id="Phobius"/>
    </source>
</evidence>